<name>A0AA85IRS7_TRIRE</name>
<proteinExistence type="predicted"/>
<reference evidence="1" key="1">
    <citation type="submission" date="2022-06" db="EMBL/GenBank/DDBJ databases">
        <authorList>
            <person name="Berger JAMES D."/>
            <person name="Berger JAMES D."/>
        </authorList>
    </citation>
    <scope>NUCLEOTIDE SEQUENCE [LARGE SCALE GENOMIC DNA]</scope>
</reference>
<dbReference type="Proteomes" id="UP000050795">
    <property type="component" value="Unassembled WGS sequence"/>
</dbReference>
<sequence length="200" mass="23679">MGKGQSSYDFEVQRRRIMKIYERDVIELEKAAKTCGSNIDHLRRTIQEWLKQLYVCTPSILLRIRKDQTSLESDENSKQNCISILRQGSIQHQIENKTELDRSKVDQLLNIDQKLINNIRRELSKMSVVEKSLNVKISKFLNEIQQFQQSMNCVLIDASSSEEIHQSRVITPKKWREFIRRHYALKEIDFSSPETPYDYK</sequence>
<dbReference type="AlphaFoldDB" id="A0AA85IRS7"/>
<organism evidence="1 2">
    <name type="scientific">Trichobilharzia regenti</name>
    <name type="common">Nasal bird schistosome</name>
    <dbReference type="NCBI Taxonomy" id="157069"/>
    <lineage>
        <taxon>Eukaryota</taxon>
        <taxon>Metazoa</taxon>
        <taxon>Spiralia</taxon>
        <taxon>Lophotrochozoa</taxon>
        <taxon>Platyhelminthes</taxon>
        <taxon>Trematoda</taxon>
        <taxon>Digenea</taxon>
        <taxon>Strigeidida</taxon>
        <taxon>Schistosomatoidea</taxon>
        <taxon>Schistosomatidae</taxon>
        <taxon>Trichobilharzia</taxon>
    </lineage>
</organism>
<reference evidence="2" key="2">
    <citation type="submission" date="2023-11" db="UniProtKB">
        <authorList>
            <consortium name="WormBaseParasite"/>
        </authorList>
    </citation>
    <scope>IDENTIFICATION</scope>
</reference>
<evidence type="ECO:0000313" key="2">
    <source>
        <dbReference type="WBParaSite" id="TREG1_103570.1"/>
    </source>
</evidence>
<accession>A0AA85IRS7</accession>
<protein>
    <submittedName>
        <fullName evidence="2">Uncharacterized protein</fullName>
    </submittedName>
</protein>
<evidence type="ECO:0000313" key="1">
    <source>
        <dbReference type="Proteomes" id="UP000050795"/>
    </source>
</evidence>
<keyword evidence="1" id="KW-1185">Reference proteome</keyword>
<dbReference type="WBParaSite" id="TREG1_103570.1">
    <property type="protein sequence ID" value="TREG1_103570.1"/>
    <property type="gene ID" value="TREG1_103570"/>
</dbReference>